<accession>A0A9P4QC41</accession>
<dbReference type="EMBL" id="MU003784">
    <property type="protein sequence ID" value="KAF2722156.1"/>
    <property type="molecule type" value="Genomic_DNA"/>
</dbReference>
<dbReference type="SUPFAM" id="SSF46934">
    <property type="entry name" value="UBA-like"/>
    <property type="match status" value="1"/>
</dbReference>
<dbReference type="AlphaFoldDB" id="A0A9P4QC41"/>
<evidence type="ECO:0000259" key="2">
    <source>
        <dbReference type="PROSITE" id="PS50030"/>
    </source>
</evidence>
<feature type="domain" description="UBA" evidence="2">
    <location>
        <begin position="1161"/>
        <end position="1205"/>
    </location>
</feature>
<gene>
    <name evidence="3" type="ORF">K431DRAFT_56857</name>
</gene>
<feature type="region of interest" description="Disordered" evidence="1">
    <location>
        <begin position="277"/>
        <end position="598"/>
    </location>
</feature>
<reference evidence="3" key="1">
    <citation type="journal article" date="2020" name="Stud. Mycol.">
        <title>101 Dothideomycetes genomes: a test case for predicting lifestyles and emergence of pathogens.</title>
        <authorList>
            <person name="Haridas S."/>
            <person name="Albert R."/>
            <person name="Binder M."/>
            <person name="Bloem J."/>
            <person name="Labutti K."/>
            <person name="Salamov A."/>
            <person name="Andreopoulos B."/>
            <person name="Baker S."/>
            <person name="Barry K."/>
            <person name="Bills G."/>
            <person name="Bluhm B."/>
            <person name="Cannon C."/>
            <person name="Castanera R."/>
            <person name="Culley D."/>
            <person name="Daum C."/>
            <person name="Ezra D."/>
            <person name="Gonzalez J."/>
            <person name="Henrissat B."/>
            <person name="Kuo A."/>
            <person name="Liang C."/>
            <person name="Lipzen A."/>
            <person name="Lutzoni F."/>
            <person name="Magnuson J."/>
            <person name="Mondo S."/>
            <person name="Nolan M."/>
            <person name="Ohm R."/>
            <person name="Pangilinan J."/>
            <person name="Park H.-J."/>
            <person name="Ramirez L."/>
            <person name="Alfaro M."/>
            <person name="Sun H."/>
            <person name="Tritt A."/>
            <person name="Yoshinaga Y."/>
            <person name="Zwiers L.-H."/>
            <person name="Turgeon B."/>
            <person name="Goodwin S."/>
            <person name="Spatafora J."/>
            <person name="Crous P."/>
            <person name="Grigoriev I."/>
        </authorList>
    </citation>
    <scope>NUCLEOTIDE SEQUENCE</scope>
    <source>
        <strain evidence="3">CBS 116435</strain>
    </source>
</reference>
<comment type="caution">
    <text evidence="3">The sequence shown here is derived from an EMBL/GenBank/DDBJ whole genome shotgun (WGS) entry which is preliminary data.</text>
</comment>
<protein>
    <recommendedName>
        <fullName evidence="2">UBA domain-containing protein</fullName>
    </recommendedName>
</protein>
<evidence type="ECO:0000313" key="3">
    <source>
        <dbReference type="EMBL" id="KAF2722156.1"/>
    </source>
</evidence>
<dbReference type="InterPro" id="IPR015940">
    <property type="entry name" value="UBA"/>
</dbReference>
<dbReference type="Proteomes" id="UP000799441">
    <property type="component" value="Unassembled WGS sequence"/>
</dbReference>
<feature type="compositionally biased region" description="Polar residues" evidence="1">
    <location>
        <begin position="513"/>
        <end position="525"/>
    </location>
</feature>
<name>A0A9P4QC41_9PEZI</name>
<feature type="compositionally biased region" description="Pro residues" evidence="1">
    <location>
        <begin position="385"/>
        <end position="405"/>
    </location>
</feature>
<proteinExistence type="predicted"/>
<feature type="compositionally biased region" description="Basic and acidic residues" evidence="1">
    <location>
        <begin position="570"/>
        <end position="581"/>
    </location>
</feature>
<dbReference type="OrthoDB" id="5376710at2759"/>
<organism evidence="3 4">
    <name type="scientific">Polychaeton citri CBS 116435</name>
    <dbReference type="NCBI Taxonomy" id="1314669"/>
    <lineage>
        <taxon>Eukaryota</taxon>
        <taxon>Fungi</taxon>
        <taxon>Dikarya</taxon>
        <taxon>Ascomycota</taxon>
        <taxon>Pezizomycotina</taxon>
        <taxon>Dothideomycetes</taxon>
        <taxon>Dothideomycetidae</taxon>
        <taxon>Capnodiales</taxon>
        <taxon>Capnodiaceae</taxon>
        <taxon>Polychaeton</taxon>
    </lineage>
</organism>
<keyword evidence="4" id="KW-1185">Reference proteome</keyword>
<dbReference type="PROSITE" id="PS50030">
    <property type="entry name" value="UBA"/>
    <property type="match status" value="1"/>
</dbReference>
<feature type="region of interest" description="Disordered" evidence="1">
    <location>
        <begin position="122"/>
        <end position="165"/>
    </location>
</feature>
<evidence type="ECO:0000256" key="1">
    <source>
        <dbReference type="SAM" id="MobiDB-lite"/>
    </source>
</evidence>
<evidence type="ECO:0000313" key="4">
    <source>
        <dbReference type="Proteomes" id="UP000799441"/>
    </source>
</evidence>
<feature type="compositionally biased region" description="Polar residues" evidence="1">
    <location>
        <begin position="122"/>
        <end position="154"/>
    </location>
</feature>
<feature type="region of interest" description="Disordered" evidence="1">
    <location>
        <begin position="39"/>
        <end position="61"/>
    </location>
</feature>
<sequence length="1206" mass="132651">MTQFASLDAATLDGVEGTGIVPTLPNLARRSVSIFSRRGTETPEPTPPFIAQASVPQPPKRLMTERQQSWMKRKSSTMHKKQKGTILNAVPEAATIRMTVLEEAMATGPNDEVISALGTDASPTQLASSTNSIQNTPVQQSNPWNSKTSSPTESPRSKKRRDANNRIGVWVDGIVQWEGAAKTERMSSVRSQMISDEMGMVTLKAVNAPPKASRILGLTEKPCLSVKIPESEPLINDQALSTIIHPKPHRPLISLAPASIVAKYGVTLDTPSMTVTGPTGFVSPLDADSEPADPPTPPPIESAVAKKRAQRESCSSSTSTSDRDRDDTSVYSRRSSRTSVDAAETVVPTKKSKEPKRRHTSEWSIGNPMEQGVFENEVNINKPLPAIPPPRAKPSGPAPPPPTPAMSPKRRSGQPRISRSTKSAPGGRRSNNLRLPKSTKPMRSLTQLDAFDQEFMRSSPYAGSVDVTDDEDEAGASDAISPTLSQIEQDLEMKLSGMQKDSESKMKAESVSLPPSTNMSRSSTLHRSDSVRSVMHPPEQAPMLPRKSRKRDWQRNTGSKRLPHIAQLAVKKDIDRRKSESNLKQSPPRISNVPPMPHMRKTSSMCDLNEVLSFAQHLRTVSKGVRDTVIIPLPDKRVASYDDGLIVVETSAPVDNEEEAEAEEPGMDVSAEDMAMEQAAESVRRAETVLLHILSSLHSIRDLRSMSMINKGMRRVYNDNELYLIQTVVGNQSPAAWEYLEWSPPQRQELESSKASSQLEHTPKSYMSCYLRDQAAIESLKKLILQHCQTFIRRETAFALSAPRHPNAQRFNDAFWRIWCFCKIFGSNKGREEDVTGQLDWLKGGILANNQGFSATVNTNLDYDMSSVLLNPPEHFAQGNKGGLTGQQLYDMIEIWTCLSALLSGMQSSTEKAAKAGVFDQCQIGEGDVEQQELMLEEWIAYLMTQGPAAILELAQFATGDVVGAFKIAQINGWTQWTRAISTRTTFLKEPASRLYEERVAAAAAALQNPHATEKKETSRKRVANLAAEIRLRRQTSSYKRSPFIDMTSERPMSMLSRATSARSVHSTKSNLTASTYMTANTQLYSFSPLPLPPSAMPTPKSPVPSPLAMEFSHTRSHSGGSGGAGNAFVSPRKISPIIEDRVETFNRISLQNYSGGFADDTAERAVKKIVELGFTPAQAKEALRVTDMGDGLRVDRAVDLLLRQR</sequence>
<dbReference type="Gene3D" id="1.10.8.10">
    <property type="entry name" value="DNA helicase RuvA subunit, C-terminal domain"/>
    <property type="match status" value="1"/>
</dbReference>
<dbReference type="InterPro" id="IPR009060">
    <property type="entry name" value="UBA-like_sf"/>
</dbReference>
<feature type="compositionally biased region" description="Polar residues" evidence="1">
    <location>
        <begin position="415"/>
        <end position="433"/>
    </location>
</feature>
<feature type="compositionally biased region" description="Low complexity" evidence="1">
    <location>
        <begin position="329"/>
        <end position="341"/>
    </location>
</feature>